<dbReference type="AlphaFoldDB" id="A0A7Y6EEU8"/>
<gene>
    <name evidence="1" type="ORF">HP438_06500</name>
</gene>
<accession>A0A7Y6EEU8</accession>
<dbReference type="RefSeq" id="WP_175311271.1">
    <property type="nucleotide sequence ID" value="NZ_CBCRYR010000051.1"/>
</dbReference>
<evidence type="ECO:0008006" key="3">
    <source>
        <dbReference type="Google" id="ProtNLM"/>
    </source>
</evidence>
<organism evidence="1 2">
    <name type="scientific">Sphingomonas zeae</name>
    <dbReference type="NCBI Taxonomy" id="1646122"/>
    <lineage>
        <taxon>Bacteria</taxon>
        <taxon>Pseudomonadati</taxon>
        <taxon>Pseudomonadota</taxon>
        <taxon>Alphaproteobacteria</taxon>
        <taxon>Sphingomonadales</taxon>
        <taxon>Sphingomonadaceae</taxon>
        <taxon>Sphingomonas</taxon>
    </lineage>
</organism>
<dbReference type="EMBL" id="JABMCH010000059">
    <property type="protein sequence ID" value="NUU46624.1"/>
    <property type="molecule type" value="Genomic_DNA"/>
</dbReference>
<evidence type="ECO:0000313" key="1">
    <source>
        <dbReference type="EMBL" id="NUU46624.1"/>
    </source>
</evidence>
<keyword evidence="2" id="KW-1185">Reference proteome</keyword>
<name>A0A7Y6EEU8_9SPHN</name>
<dbReference type="Proteomes" id="UP000536441">
    <property type="component" value="Unassembled WGS sequence"/>
</dbReference>
<sequence length="303" mass="34043">MPSYFFPCLALAPGDLPLIVETPQAALRRRQWETTTFDFATLGASHRLQFSWHLLDVFLNACHLEIEIRDAADFPHAQERVRILQVMLYLQWVSPFIMPVGMTHTLRDYSGLNYRDSATMRAKLPLELQSGFVSTDGKIEGWLHEPTFQSITAGAERTISARAFTDAVEAAERWTALEAAHQQLKAARLAMQTAPAIPDLSSSLLHIWQGIEALFPNVSTEVSFRLGLLVSQLCAPVRSDRLKTYEEAKRSYGRRSRAAHGSGGKLDHRDWVDAWNLLIVCLSACLARSALPTEDILTRELLE</sequence>
<reference evidence="1 2" key="1">
    <citation type="submission" date="2020-05" db="EMBL/GenBank/DDBJ databases">
        <title>Genome Sequencing of Type Strains.</title>
        <authorList>
            <person name="Lemaire J.F."/>
            <person name="Inderbitzin P."/>
            <person name="Gregorio O.A."/>
            <person name="Collins S.B."/>
            <person name="Wespe N."/>
            <person name="Knight-Connoni V."/>
        </authorList>
    </citation>
    <scope>NUCLEOTIDE SEQUENCE [LARGE SCALE GENOMIC DNA]</scope>
    <source>
        <strain evidence="1 2">DSM 100049</strain>
    </source>
</reference>
<comment type="caution">
    <text evidence="1">The sequence shown here is derived from an EMBL/GenBank/DDBJ whole genome shotgun (WGS) entry which is preliminary data.</text>
</comment>
<evidence type="ECO:0000313" key="2">
    <source>
        <dbReference type="Proteomes" id="UP000536441"/>
    </source>
</evidence>
<protein>
    <recommendedName>
        <fullName evidence="3">Apea-like HEPN domain-containing protein</fullName>
    </recommendedName>
</protein>
<proteinExistence type="predicted"/>